<dbReference type="EMBL" id="JZSH01000166">
    <property type="protein sequence ID" value="KJF77296.1"/>
    <property type="molecule type" value="Genomic_DNA"/>
</dbReference>
<dbReference type="PANTHER" id="PTHR43794">
    <property type="entry name" value="AMINOHYDROLASE SSNA-RELATED"/>
    <property type="match status" value="1"/>
</dbReference>
<dbReference type="PANTHER" id="PTHR43794:SF11">
    <property type="entry name" value="AMIDOHYDROLASE-RELATED DOMAIN-CONTAINING PROTEIN"/>
    <property type="match status" value="1"/>
</dbReference>
<dbReference type="InterPro" id="IPR011059">
    <property type="entry name" value="Metal-dep_hydrolase_composite"/>
</dbReference>
<proteinExistence type="inferred from homology"/>
<keyword evidence="2" id="KW-0378">Hydrolase</keyword>
<reference evidence="4 5" key="1">
    <citation type="submission" date="2015-02" db="EMBL/GenBank/DDBJ databases">
        <title>Whole genome shotgun sequencing of cultured foodborne pathogen.</title>
        <authorList>
            <person name="Timme R."/>
            <person name="Allard M.W."/>
            <person name="Strain E."/>
            <person name="Evans P.S."/>
            <person name="Brown E."/>
        </authorList>
    </citation>
    <scope>NUCLEOTIDE SEQUENCE [LARGE SCALE GENOMIC DNA]</scope>
    <source>
        <strain evidence="4 5">GCSL-TSO-24</strain>
    </source>
</reference>
<comment type="similarity">
    <text evidence="1">Belongs to the metallo-dependent hydrolases superfamily. ATZ/TRZ family.</text>
</comment>
<dbReference type="SUPFAM" id="SSF51338">
    <property type="entry name" value="Composite domain of metallo-dependent hydrolases"/>
    <property type="match status" value="1"/>
</dbReference>
<accession>A0A0D8L836</accession>
<evidence type="ECO:0000313" key="4">
    <source>
        <dbReference type="EMBL" id="KJF77296.1"/>
    </source>
</evidence>
<comment type="caution">
    <text evidence="4">The sequence shown here is derived from an EMBL/GenBank/DDBJ whole genome shotgun (WGS) entry which is preliminary data.</text>
</comment>
<name>A0A0D8L836_MORMO</name>
<evidence type="ECO:0000256" key="1">
    <source>
        <dbReference type="ARBA" id="ARBA00006745"/>
    </source>
</evidence>
<dbReference type="Gene3D" id="3.20.20.140">
    <property type="entry name" value="Metal-dependent hydrolases"/>
    <property type="match status" value="1"/>
</dbReference>
<dbReference type="PATRIC" id="fig|582.24.peg.4317"/>
<dbReference type="GO" id="GO:0016810">
    <property type="term" value="F:hydrolase activity, acting on carbon-nitrogen (but not peptide) bonds"/>
    <property type="evidence" value="ECO:0007669"/>
    <property type="project" value="InterPro"/>
</dbReference>
<feature type="domain" description="Amidohydrolase-related" evidence="3">
    <location>
        <begin position="16"/>
        <end position="120"/>
    </location>
</feature>
<dbReference type="Gene3D" id="2.30.40.10">
    <property type="entry name" value="Urease, subunit C, domain 1"/>
    <property type="match status" value="1"/>
</dbReference>
<dbReference type="InterPro" id="IPR050287">
    <property type="entry name" value="MTA/SAH_deaminase"/>
</dbReference>
<protein>
    <recommendedName>
        <fullName evidence="3">Amidohydrolase-related domain-containing protein</fullName>
    </recommendedName>
</protein>
<gene>
    <name evidence="4" type="ORF">UA45_13635</name>
</gene>
<evidence type="ECO:0000313" key="5">
    <source>
        <dbReference type="Proteomes" id="UP000032582"/>
    </source>
</evidence>
<dbReference type="InterPro" id="IPR006680">
    <property type="entry name" value="Amidohydro-rel"/>
</dbReference>
<evidence type="ECO:0000256" key="2">
    <source>
        <dbReference type="ARBA" id="ARBA00022801"/>
    </source>
</evidence>
<evidence type="ECO:0000259" key="3">
    <source>
        <dbReference type="Pfam" id="PF01979"/>
    </source>
</evidence>
<dbReference type="AlphaFoldDB" id="A0A0D8L836"/>
<dbReference type="Proteomes" id="UP000032582">
    <property type="component" value="Unassembled WGS sequence"/>
</dbReference>
<dbReference type="Pfam" id="PF01979">
    <property type="entry name" value="Amidohydro_1"/>
    <property type="match status" value="1"/>
</dbReference>
<organism evidence="4 5">
    <name type="scientific">Morganella morganii</name>
    <name type="common">Proteus morganii</name>
    <dbReference type="NCBI Taxonomy" id="582"/>
    <lineage>
        <taxon>Bacteria</taxon>
        <taxon>Pseudomonadati</taxon>
        <taxon>Pseudomonadota</taxon>
        <taxon>Gammaproteobacteria</taxon>
        <taxon>Enterobacterales</taxon>
        <taxon>Morganellaceae</taxon>
        <taxon>Morganella</taxon>
    </lineage>
</organism>
<sequence>MNNHVGYNHRLGDYNNVVLGTDGIGSDMLEEMKFAFFKHRDAGGAMWPDSFTRFLWNGNRLLARNFGKQFGRVETGYQADLTICDYTPPTPFAGDNLPGHLAFGLGSNSVNSVMVDGVMVYENRQFPFDTGPLFAEARKAAKKMWARMDAL</sequence>